<evidence type="ECO:0000313" key="1">
    <source>
        <dbReference type="EMBL" id="ELU42406.1"/>
    </source>
</evidence>
<dbReference type="EMBL" id="AFRT01000842">
    <property type="protein sequence ID" value="ELU42406.1"/>
    <property type="molecule type" value="Genomic_DNA"/>
</dbReference>
<comment type="caution">
    <text evidence="1">The sequence shown here is derived from an EMBL/GenBank/DDBJ whole genome shotgun (WGS) entry which is preliminary data.</text>
</comment>
<name>L8WWE7_THACA</name>
<dbReference type="HOGENOM" id="CLU_1556326_0_0_1"/>
<organism evidence="1 2">
    <name type="scientific">Thanatephorus cucumeris (strain AG1-IA)</name>
    <name type="common">Rice sheath blight fungus</name>
    <name type="synonym">Rhizoctonia solani</name>
    <dbReference type="NCBI Taxonomy" id="983506"/>
    <lineage>
        <taxon>Eukaryota</taxon>
        <taxon>Fungi</taxon>
        <taxon>Dikarya</taxon>
        <taxon>Basidiomycota</taxon>
        <taxon>Agaricomycotina</taxon>
        <taxon>Agaricomycetes</taxon>
        <taxon>Cantharellales</taxon>
        <taxon>Ceratobasidiaceae</taxon>
        <taxon>Rhizoctonia</taxon>
        <taxon>Rhizoctonia solani AG-1</taxon>
    </lineage>
</organism>
<keyword evidence="2" id="KW-1185">Reference proteome</keyword>
<gene>
    <name evidence="1" type="ORF">AG1IA_03580</name>
</gene>
<evidence type="ECO:0000313" key="2">
    <source>
        <dbReference type="Proteomes" id="UP000011668"/>
    </source>
</evidence>
<dbReference type="AlphaFoldDB" id="L8WWE7"/>
<protein>
    <submittedName>
        <fullName evidence="1">Uncharacterized protein</fullName>
    </submittedName>
</protein>
<reference evidence="1 2" key="1">
    <citation type="journal article" date="2013" name="Nat. Commun.">
        <title>The evolution and pathogenic mechanisms of the rice sheath blight pathogen.</title>
        <authorList>
            <person name="Zheng A."/>
            <person name="Lin R."/>
            <person name="Xu L."/>
            <person name="Qin P."/>
            <person name="Tang C."/>
            <person name="Ai P."/>
            <person name="Zhang D."/>
            <person name="Liu Y."/>
            <person name="Sun Z."/>
            <person name="Feng H."/>
            <person name="Wang Y."/>
            <person name="Chen Y."/>
            <person name="Liang X."/>
            <person name="Fu R."/>
            <person name="Li Q."/>
            <person name="Zhang J."/>
            <person name="Yu X."/>
            <person name="Xie Z."/>
            <person name="Ding L."/>
            <person name="Guan P."/>
            <person name="Tang J."/>
            <person name="Liang Y."/>
            <person name="Wang S."/>
            <person name="Deng Q."/>
            <person name="Li S."/>
            <person name="Zhu J."/>
            <person name="Wang L."/>
            <person name="Liu H."/>
            <person name="Li P."/>
        </authorList>
    </citation>
    <scope>NUCLEOTIDE SEQUENCE [LARGE SCALE GENOMIC DNA]</scope>
    <source>
        <strain evidence="2">AG-1 IA</strain>
    </source>
</reference>
<sequence length="172" mass="19224">MPQFYPPLSESRVKLGKQTNADPGQRCKPGLEPERGETWIGRLGTLHLNDVVERGRAMLPRLRVGGIGRANIIGSYPHGRVIRHRFEQQRCRLLILACLRVSLHHSVGEFQGDRCLIRCPNVVAPHRGSKKNLGVKKIGAHVTWDWFGACSGNKISPIGTVHFKLHSVFLAE</sequence>
<proteinExistence type="predicted"/>
<dbReference type="Proteomes" id="UP000011668">
    <property type="component" value="Unassembled WGS sequence"/>
</dbReference>
<accession>L8WWE7</accession>